<evidence type="ECO:0000256" key="14">
    <source>
        <dbReference type="SAM" id="Phobius"/>
    </source>
</evidence>
<evidence type="ECO:0000313" key="16">
    <source>
        <dbReference type="Proteomes" id="UP001300502"/>
    </source>
</evidence>
<organism evidence="15 16">
    <name type="scientific">Galdieria yellowstonensis</name>
    <dbReference type="NCBI Taxonomy" id="3028027"/>
    <lineage>
        <taxon>Eukaryota</taxon>
        <taxon>Rhodophyta</taxon>
        <taxon>Bangiophyceae</taxon>
        <taxon>Galdieriales</taxon>
        <taxon>Galdieriaceae</taxon>
        <taxon>Galdieria</taxon>
    </lineage>
</organism>
<comment type="pathway">
    <text evidence="2">Lipid metabolism.</text>
</comment>
<dbReference type="PANTHER" id="PTHR15362">
    <property type="entry name" value="PHOSPHATIDYLINOSITOL SYNTHASE"/>
    <property type="match status" value="1"/>
</dbReference>
<keyword evidence="5 14" id="KW-0812">Transmembrane</keyword>
<evidence type="ECO:0000256" key="8">
    <source>
        <dbReference type="ARBA" id="ARBA00023098"/>
    </source>
</evidence>
<evidence type="ECO:0000256" key="7">
    <source>
        <dbReference type="ARBA" id="ARBA00022989"/>
    </source>
</evidence>
<dbReference type="PANTHER" id="PTHR15362:SF7">
    <property type="entry name" value="PHOSPHATIDYLSERINE SYNTHASE 2"/>
    <property type="match status" value="1"/>
</dbReference>
<accession>A0AAV9IBA6</accession>
<evidence type="ECO:0000256" key="1">
    <source>
        <dbReference type="ARBA" id="ARBA00004477"/>
    </source>
</evidence>
<dbReference type="Pfam" id="PF03034">
    <property type="entry name" value="PSS"/>
    <property type="match status" value="1"/>
</dbReference>
<dbReference type="GO" id="GO:0006659">
    <property type="term" value="P:phosphatidylserine biosynthetic process"/>
    <property type="evidence" value="ECO:0007669"/>
    <property type="project" value="InterPro"/>
</dbReference>
<keyword evidence="8" id="KW-0443">Lipid metabolism</keyword>
<feature type="transmembrane region" description="Helical" evidence="14">
    <location>
        <begin position="177"/>
        <end position="197"/>
    </location>
</feature>
<keyword evidence="11" id="KW-1208">Phospholipid metabolism</keyword>
<keyword evidence="3" id="KW-0444">Lipid biosynthesis</keyword>
<keyword evidence="10" id="KW-0594">Phospholipid biosynthesis</keyword>
<reference evidence="15 16" key="1">
    <citation type="submission" date="2022-07" db="EMBL/GenBank/DDBJ databases">
        <title>Genome-wide signatures of adaptation to extreme environments.</title>
        <authorList>
            <person name="Cho C.H."/>
            <person name="Yoon H.S."/>
        </authorList>
    </citation>
    <scope>NUCLEOTIDE SEQUENCE [LARGE SCALE GENOMIC DNA]</scope>
    <source>
        <strain evidence="15 16">108.79 E11</strain>
    </source>
</reference>
<dbReference type="InterPro" id="IPR004277">
    <property type="entry name" value="PSS"/>
</dbReference>
<evidence type="ECO:0000256" key="13">
    <source>
        <dbReference type="SAM" id="MobiDB-lite"/>
    </source>
</evidence>
<evidence type="ECO:0000256" key="4">
    <source>
        <dbReference type="ARBA" id="ARBA00022679"/>
    </source>
</evidence>
<feature type="region of interest" description="Disordered" evidence="13">
    <location>
        <begin position="1"/>
        <end position="20"/>
    </location>
</feature>
<gene>
    <name evidence="15" type="ORF">GAYE_SCF04G2502</name>
</gene>
<keyword evidence="4" id="KW-0808">Transferase</keyword>
<evidence type="ECO:0000256" key="5">
    <source>
        <dbReference type="ARBA" id="ARBA00022692"/>
    </source>
</evidence>
<dbReference type="GO" id="GO:0106245">
    <property type="term" value="F:L-serine-phosphatidylethanolamine phosphatidyltransferase activity"/>
    <property type="evidence" value="ECO:0007669"/>
    <property type="project" value="InterPro"/>
</dbReference>
<feature type="transmembrane region" description="Helical" evidence="14">
    <location>
        <begin position="85"/>
        <end position="105"/>
    </location>
</feature>
<evidence type="ECO:0000256" key="10">
    <source>
        <dbReference type="ARBA" id="ARBA00023209"/>
    </source>
</evidence>
<evidence type="ECO:0000256" key="11">
    <source>
        <dbReference type="ARBA" id="ARBA00023264"/>
    </source>
</evidence>
<evidence type="ECO:0000256" key="6">
    <source>
        <dbReference type="ARBA" id="ARBA00022824"/>
    </source>
</evidence>
<evidence type="ECO:0000256" key="2">
    <source>
        <dbReference type="ARBA" id="ARBA00005189"/>
    </source>
</evidence>
<sequence>MLSQSLDKQETKPGESSDNIFQKPHTATLLVIFLGVILFLAWRSEERSDTVSNVIRGVLCSCIPLLVYGTLQFRDGFFQRPHPAVWRLVMGISLVYLMFLVFLLFQNVSDARKIMGYLDPIYAGRPLPDRSYGEDCRLWTPENPNGSWVNLTSALDAFVVAHTLGWFVKALIIRDRVVLWLASAFFELLEYFLKGMLPNFNECWWDSIILDLFCCNLIGIEVGLVACKALQTKKYLWRGDDSISKRRFWREMLNSLLPSSFDRLHWPIVGSFRHFIACSLVIFVLEVADLNAFFLKAILWVQVESPLNVYRILIIALQGFPSAREFYQFLIDASCQRFGSQAWILVATLTAELFICVKFGRHVYRKNWREYFPRHVRYWVTALAAGYLVFALLIAVIDWRCHLCNLNTKARDDKQCIKTGTGHQPHCMT</sequence>
<keyword evidence="9 14" id="KW-0472">Membrane</keyword>
<feature type="transmembrane region" description="Helical" evidence="14">
    <location>
        <begin position="54"/>
        <end position="73"/>
    </location>
</feature>
<feature type="transmembrane region" description="Helical" evidence="14">
    <location>
        <begin position="20"/>
        <end position="42"/>
    </location>
</feature>
<dbReference type="AlphaFoldDB" id="A0AAV9IBA6"/>
<comment type="pathway">
    <text evidence="12">Phospholipid metabolism.</text>
</comment>
<comment type="subcellular location">
    <subcellularLocation>
        <location evidence="1">Endoplasmic reticulum membrane</location>
        <topology evidence="1">Multi-pass membrane protein</topology>
    </subcellularLocation>
</comment>
<name>A0AAV9IBA6_9RHOD</name>
<evidence type="ECO:0000256" key="9">
    <source>
        <dbReference type="ARBA" id="ARBA00023136"/>
    </source>
</evidence>
<dbReference type="GO" id="GO:0005789">
    <property type="term" value="C:endoplasmic reticulum membrane"/>
    <property type="evidence" value="ECO:0007669"/>
    <property type="project" value="UniProtKB-SubCell"/>
</dbReference>
<protein>
    <recommendedName>
        <fullName evidence="17">Phosphatidylserine synthase</fullName>
    </recommendedName>
</protein>
<evidence type="ECO:0008006" key="17">
    <source>
        <dbReference type="Google" id="ProtNLM"/>
    </source>
</evidence>
<keyword evidence="7 14" id="KW-1133">Transmembrane helix</keyword>
<proteinExistence type="predicted"/>
<feature type="transmembrane region" description="Helical" evidence="14">
    <location>
        <begin position="340"/>
        <end position="357"/>
    </location>
</feature>
<evidence type="ECO:0000256" key="3">
    <source>
        <dbReference type="ARBA" id="ARBA00022516"/>
    </source>
</evidence>
<evidence type="ECO:0000256" key="12">
    <source>
        <dbReference type="ARBA" id="ARBA00025707"/>
    </source>
</evidence>
<evidence type="ECO:0000313" key="15">
    <source>
        <dbReference type="EMBL" id="KAK4524601.1"/>
    </source>
</evidence>
<dbReference type="EMBL" id="JANCYU010000024">
    <property type="protein sequence ID" value="KAK4524601.1"/>
    <property type="molecule type" value="Genomic_DNA"/>
</dbReference>
<keyword evidence="16" id="KW-1185">Reference proteome</keyword>
<keyword evidence="6" id="KW-0256">Endoplasmic reticulum</keyword>
<dbReference type="Proteomes" id="UP001300502">
    <property type="component" value="Unassembled WGS sequence"/>
</dbReference>
<comment type="caution">
    <text evidence="15">The sequence shown here is derived from an EMBL/GenBank/DDBJ whole genome shotgun (WGS) entry which is preliminary data.</text>
</comment>
<feature type="transmembrane region" description="Helical" evidence="14">
    <location>
        <begin position="378"/>
        <end position="399"/>
    </location>
</feature>